<evidence type="ECO:0000256" key="4">
    <source>
        <dbReference type="ARBA" id="ARBA00023284"/>
    </source>
</evidence>
<evidence type="ECO:0000259" key="7">
    <source>
        <dbReference type="PROSITE" id="PS51352"/>
    </source>
</evidence>
<dbReference type="Gene3D" id="3.40.30.10">
    <property type="entry name" value="Glutaredoxin"/>
    <property type="match status" value="1"/>
</dbReference>
<keyword evidence="2" id="KW-0249">Electron transport</keyword>
<dbReference type="InterPro" id="IPR017937">
    <property type="entry name" value="Thioredoxin_CS"/>
</dbReference>
<dbReference type="SUPFAM" id="SSF50494">
    <property type="entry name" value="Trypsin-like serine proteases"/>
    <property type="match status" value="1"/>
</dbReference>
<dbReference type="PANTHER" id="PTHR45663">
    <property type="entry name" value="GEO12009P1"/>
    <property type="match status" value="1"/>
</dbReference>
<dbReference type="PANTHER" id="PTHR45663:SF11">
    <property type="entry name" value="GEO12009P1"/>
    <property type="match status" value="1"/>
</dbReference>
<dbReference type="Gene3D" id="2.40.10.120">
    <property type="match status" value="1"/>
</dbReference>
<proteinExistence type="predicted"/>
<dbReference type="PROSITE" id="PS00194">
    <property type="entry name" value="THIOREDOXIN_1"/>
    <property type="match status" value="1"/>
</dbReference>
<evidence type="ECO:0000256" key="3">
    <source>
        <dbReference type="ARBA" id="ARBA00023157"/>
    </source>
</evidence>
<feature type="chain" id="PRO_5047412874" evidence="6">
    <location>
        <begin position="17"/>
        <end position="539"/>
    </location>
</feature>
<dbReference type="PROSITE" id="PS51352">
    <property type="entry name" value="THIOREDOXIN_2"/>
    <property type="match status" value="1"/>
</dbReference>
<dbReference type="RefSeq" id="WP_277861522.1">
    <property type="nucleotide sequence ID" value="NZ_JARRAG010000002.1"/>
</dbReference>
<keyword evidence="3" id="KW-1015">Disulfide bond</keyword>
<keyword evidence="9" id="KW-1185">Reference proteome</keyword>
<dbReference type="InterPro" id="IPR013766">
    <property type="entry name" value="Thioredoxin_domain"/>
</dbReference>
<feature type="compositionally biased region" description="Low complexity" evidence="5">
    <location>
        <begin position="126"/>
        <end position="137"/>
    </location>
</feature>
<sequence length="539" mass="58150">MKLAPALLLLVSVAQAAAGESQPVLLDFHADWCGPCRQMRPAVQALADKGYPVKSIDIDKSPKLAAKYEVEAVPTFIVVDAEGRELDRSSGAQPAAQLAKLYLDARTKAAAQAPDQDEPAERDDGAAQAADDPPADAADAESLTEEEIARRARPKAVNPKPWETVVRIKVYNGGSIGFGSGTIISSTPEESIILTCAHIFKLDGRKQATPDKFPNKIAIDLFDGRLKGQQQLTCVEEGIPGKAVDYDFGTDVGLIRIRPGRRLPFARVVPAHWQPQERMHMYTVGCSEGHDATAWSTLITKAPTRMLRGNDQHLAIECTHAPKQGRSGGGLYTDNGYVAGVCNFAEPQGDRGLYAAPESIYKLLDRNKLAALYAPASLAGPDTLLADRGGASRSVRGQSPDREERPRSARPGDVTLPEPEIVGIEPISPTDRRSAQVQPASNKTGDRRVAWSPTPSPKRVSRPTDEETESTDLDLDAHVDNSHFPPPAFVEDEQDEEERRINGEDVDVAPRNESRKPAAPAPAGTSSGWRPVKTSAVGR</sequence>
<feature type="domain" description="Thioredoxin" evidence="7">
    <location>
        <begin position="1"/>
        <end position="108"/>
    </location>
</feature>
<organism evidence="8 9">
    <name type="scientific">Paludisphaera mucosa</name>
    <dbReference type="NCBI Taxonomy" id="3030827"/>
    <lineage>
        <taxon>Bacteria</taxon>
        <taxon>Pseudomonadati</taxon>
        <taxon>Planctomycetota</taxon>
        <taxon>Planctomycetia</taxon>
        <taxon>Isosphaerales</taxon>
        <taxon>Isosphaeraceae</taxon>
        <taxon>Paludisphaera</taxon>
    </lineage>
</organism>
<dbReference type="CDD" id="cd02947">
    <property type="entry name" value="TRX_family"/>
    <property type="match status" value="1"/>
</dbReference>
<dbReference type="SUPFAM" id="SSF52833">
    <property type="entry name" value="Thioredoxin-like"/>
    <property type="match status" value="1"/>
</dbReference>
<keyword evidence="1" id="KW-0813">Transport</keyword>
<reference evidence="8 9" key="1">
    <citation type="submission" date="2023-03" db="EMBL/GenBank/DDBJ databases">
        <title>Paludisphaera mucosa sp. nov. a novel planctomycete from northern fen.</title>
        <authorList>
            <person name="Ivanova A."/>
        </authorList>
    </citation>
    <scope>NUCLEOTIDE SEQUENCE [LARGE SCALE GENOMIC DNA]</scope>
    <source>
        <strain evidence="8 9">Pla2</strain>
    </source>
</reference>
<evidence type="ECO:0000256" key="1">
    <source>
        <dbReference type="ARBA" id="ARBA00022448"/>
    </source>
</evidence>
<dbReference type="InterPro" id="IPR036249">
    <property type="entry name" value="Thioredoxin-like_sf"/>
</dbReference>
<protein>
    <submittedName>
        <fullName evidence="8">Thioredoxin domain-containing protein</fullName>
    </submittedName>
</protein>
<dbReference type="InterPro" id="IPR009003">
    <property type="entry name" value="Peptidase_S1_PA"/>
</dbReference>
<feature type="region of interest" description="Disordered" evidence="5">
    <location>
        <begin position="109"/>
        <end position="156"/>
    </location>
</feature>
<evidence type="ECO:0000313" key="9">
    <source>
        <dbReference type="Proteomes" id="UP001216907"/>
    </source>
</evidence>
<keyword evidence="6" id="KW-0732">Signal</keyword>
<comment type="caution">
    <text evidence="8">The sequence shown here is derived from an EMBL/GenBank/DDBJ whole genome shotgun (WGS) entry which is preliminary data.</text>
</comment>
<name>A0ABT6FC66_9BACT</name>
<feature type="signal peptide" evidence="6">
    <location>
        <begin position="1"/>
        <end position="16"/>
    </location>
</feature>
<gene>
    <name evidence="8" type="ORF">PZE19_15415</name>
</gene>
<feature type="compositionally biased region" description="Basic and acidic residues" evidence="5">
    <location>
        <begin position="497"/>
        <end position="516"/>
    </location>
</feature>
<accession>A0ABT6FC66</accession>
<feature type="region of interest" description="Disordered" evidence="5">
    <location>
        <begin position="380"/>
        <end position="539"/>
    </location>
</feature>
<dbReference type="Pfam" id="PF13365">
    <property type="entry name" value="Trypsin_2"/>
    <property type="match status" value="1"/>
</dbReference>
<dbReference type="Pfam" id="PF00085">
    <property type="entry name" value="Thioredoxin"/>
    <property type="match status" value="1"/>
</dbReference>
<evidence type="ECO:0000313" key="8">
    <source>
        <dbReference type="EMBL" id="MDG3005176.1"/>
    </source>
</evidence>
<evidence type="ECO:0000256" key="6">
    <source>
        <dbReference type="SAM" id="SignalP"/>
    </source>
</evidence>
<keyword evidence="4" id="KW-0676">Redox-active center</keyword>
<evidence type="ECO:0000256" key="5">
    <source>
        <dbReference type="SAM" id="MobiDB-lite"/>
    </source>
</evidence>
<dbReference type="EMBL" id="JARRAG010000002">
    <property type="protein sequence ID" value="MDG3005176.1"/>
    <property type="molecule type" value="Genomic_DNA"/>
</dbReference>
<dbReference type="Proteomes" id="UP001216907">
    <property type="component" value="Unassembled WGS sequence"/>
</dbReference>
<evidence type="ECO:0000256" key="2">
    <source>
        <dbReference type="ARBA" id="ARBA00022982"/>
    </source>
</evidence>